<reference evidence="4 5" key="1">
    <citation type="submission" date="2012-05" db="EMBL/GenBank/DDBJ databases">
        <authorList>
            <person name="Weinstock G."/>
            <person name="Sodergren E."/>
            <person name="Lobos E.A."/>
            <person name="Fulton L."/>
            <person name="Fulton R."/>
            <person name="Courtney L."/>
            <person name="Fronick C."/>
            <person name="O'Laughlin M."/>
            <person name="Godfrey J."/>
            <person name="Wilson R.M."/>
            <person name="Miner T."/>
            <person name="Farmer C."/>
            <person name="Delehaunty K."/>
            <person name="Cordes M."/>
            <person name="Minx P."/>
            <person name="Tomlinson C."/>
            <person name="Chen J."/>
            <person name="Wollam A."/>
            <person name="Pepin K.H."/>
            <person name="Bhonagiri V."/>
            <person name="Zhang X."/>
            <person name="Suruliraj S."/>
            <person name="Warren W."/>
            <person name="Mitreva M."/>
            <person name="Mardis E.R."/>
            <person name="Wilson R.K."/>
        </authorList>
    </citation>
    <scope>NUCLEOTIDE SEQUENCE [LARGE SCALE GENOMIC DNA]</scope>
    <source>
        <strain evidence="4 5">F0235</strain>
    </source>
</reference>
<evidence type="ECO:0000313" key="4">
    <source>
        <dbReference type="EMBL" id="EKX90349.1"/>
    </source>
</evidence>
<dbReference type="STRING" id="1035195.HMPREF9997_01564"/>
<evidence type="ECO:0000256" key="1">
    <source>
        <dbReference type="ARBA" id="ARBA00000022"/>
    </source>
</evidence>
<proteinExistence type="predicted"/>
<keyword evidence="5" id="KW-1185">Reference proteome</keyword>
<dbReference type="EMBL" id="AMEM01000018">
    <property type="protein sequence ID" value="EKX90349.1"/>
    <property type="molecule type" value="Genomic_DNA"/>
</dbReference>
<feature type="domain" description="NADAR" evidence="3">
    <location>
        <begin position="5"/>
        <end position="143"/>
    </location>
</feature>
<gene>
    <name evidence="4" type="ORF">HMPREF9997_01564</name>
</gene>
<dbReference type="InterPro" id="IPR012816">
    <property type="entry name" value="NADAR"/>
</dbReference>
<name>L1MHE8_9CORY</name>
<dbReference type="Gene3D" id="1.10.357.40">
    <property type="entry name" value="YbiA-like"/>
    <property type="match status" value="1"/>
</dbReference>
<protein>
    <recommendedName>
        <fullName evidence="3">NADAR domain-containing protein</fullName>
    </recommendedName>
</protein>
<dbReference type="Pfam" id="PF08719">
    <property type="entry name" value="NADAR"/>
    <property type="match status" value="1"/>
</dbReference>
<dbReference type="PATRIC" id="fig|1035195.3.peg.1411"/>
<dbReference type="InterPro" id="IPR037238">
    <property type="entry name" value="YbiA-like_sf"/>
</dbReference>
<dbReference type="RefSeq" id="WP_006063793.1">
    <property type="nucleotide sequence ID" value="NZ_KB290831.1"/>
</dbReference>
<comment type="catalytic activity">
    <reaction evidence="2">
        <text>2,5-diamino-6-hydroxy-4-(5-phosphoribosylamino)-pyrimidine + H2O = 2,5,6-triamino-4-hydroxypyrimidine + D-ribose 5-phosphate</text>
        <dbReference type="Rhea" id="RHEA:23436"/>
        <dbReference type="ChEBI" id="CHEBI:15377"/>
        <dbReference type="ChEBI" id="CHEBI:58614"/>
        <dbReference type="ChEBI" id="CHEBI:78346"/>
        <dbReference type="ChEBI" id="CHEBI:137796"/>
    </reaction>
</comment>
<comment type="caution">
    <text evidence="4">The sequence shown here is derived from an EMBL/GenBank/DDBJ whole genome shotgun (WGS) entry which is preliminary data.</text>
</comment>
<evidence type="ECO:0000313" key="5">
    <source>
        <dbReference type="Proteomes" id="UP000010445"/>
    </source>
</evidence>
<comment type="catalytic activity">
    <reaction evidence="1">
        <text>5-amino-6-(5-phospho-D-ribosylamino)uracil + H2O = 5,6-diaminouracil + D-ribose 5-phosphate</text>
        <dbReference type="Rhea" id="RHEA:55020"/>
        <dbReference type="ChEBI" id="CHEBI:15377"/>
        <dbReference type="ChEBI" id="CHEBI:46252"/>
        <dbReference type="ChEBI" id="CHEBI:58453"/>
        <dbReference type="ChEBI" id="CHEBI:78346"/>
    </reaction>
</comment>
<accession>L1MHE8</accession>
<sequence length="146" mass="16780">MDTIYFYTANDPYGELSNFARYGFYKDDVYWRTAEHYFQAQKFEDEKLREKIRRTPSPLKAAGIGRDRSNPLRADWEEVKDDVMYTAVLAKFQHNKDLAELLLDTGDAMLVEHTGKDAYWGDGGDGSGLNRLGGILMRVREELSSP</sequence>
<evidence type="ECO:0000259" key="3">
    <source>
        <dbReference type="Pfam" id="PF08719"/>
    </source>
</evidence>
<dbReference type="SUPFAM" id="SSF143990">
    <property type="entry name" value="YbiA-like"/>
    <property type="match status" value="1"/>
</dbReference>
<dbReference type="NCBIfam" id="TIGR02464">
    <property type="entry name" value="ribofla_fusion"/>
    <property type="match status" value="1"/>
</dbReference>
<evidence type="ECO:0000256" key="2">
    <source>
        <dbReference type="ARBA" id="ARBA00000751"/>
    </source>
</evidence>
<dbReference type="AlphaFoldDB" id="L1MHE8"/>
<dbReference type="eggNOG" id="COG3236">
    <property type="taxonomic scope" value="Bacteria"/>
</dbReference>
<dbReference type="OrthoDB" id="643483at2"/>
<dbReference type="Proteomes" id="UP000010445">
    <property type="component" value="Unassembled WGS sequence"/>
</dbReference>
<dbReference type="HOGENOM" id="CLU_084247_3_1_11"/>
<organism evidence="4 5">
    <name type="scientific">Corynebacterium durum F0235</name>
    <dbReference type="NCBI Taxonomy" id="1035195"/>
    <lineage>
        <taxon>Bacteria</taxon>
        <taxon>Bacillati</taxon>
        <taxon>Actinomycetota</taxon>
        <taxon>Actinomycetes</taxon>
        <taxon>Mycobacteriales</taxon>
        <taxon>Corynebacteriaceae</taxon>
        <taxon>Corynebacterium</taxon>
    </lineage>
</organism>
<dbReference type="CDD" id="cd15457">
    <property type="entry name" value="NADAR"/>
    <property type="match status" value="1"/>
</dbReference>